<keyword evidence="3" id="KW-1185">Reference proteome</keyword>
<dbReference type="Proteomes" id="UP000076871">
    <property type="component" value="Unassembled WGS sequence"/>
</dbReference>
<evidence type="ECO:0008006" key="4">
    <source>
        <dbReference type="Google" id="ProtNLM"/>
    </source>
</evidence>
<protein>
    <recommendedName>
        <fullName evidence="4">G-patch domain-containing protein</fullName>
    </recommendedName>
</protein>
<evidence type="ECO:0000256" key="1">
    <source>
        <dbReference type="SAM" id="MobiDB-lite"/>
    </source>
</evidence>
<feature type="region of interest" description="Disordered" evidence="1">
    <location>
        <begin position="119"/>
        <end position="144"/>
    </location>
</feature>
<dbReference type="RefSeq" id="XP_040769557.1">
    <property type="nucleotide sequence ID" value="XM_040907702.1"/>
</dbReference>
<proteinExistence type="predicted"/>
<dbReference type="STRING" id="1314785.A0A165HM06"/>
<name>A0A165HM06_9APHY</name>
<evidence type="ECO:0000313" key="2">
    <source>
        <dbReference type="EMBL" id="KZT11909.1"/>
    </source>
</evidence>
<dbReference type="OrthoDB" id="2538319at2759"/>
<accession>A0A165HM06</accession>
<sequence>MATVTHYIYSHYDPAERPQLEQEAGQIPEEEEKDAWQTESSFGAQRRLAAAPRFVRGIVSYDEINDMMSLPSTLQVAPEEKANTVVSSWYRSLMRSASAPLPLEETETLLASSFTTSCTTAASSVGPSSPAPTSRKRESRNKDNWFITRALRSEPPTTCPTPTPTLADILAREPPPLPNDQPYTPPVFLTLGPNNRGYTMLQQSGWSEGEPLGPGVVRRPRVEEPIPQIPIRARREAGRMVVKKEEREIKCDPDGEISELREVDIIDLTLSDSEDGEENVKMEEVEEEVKMELGAVPASLALGPSEAAPSSHNPRALLTPLPTVLKSDRLGVGLKAKTVGPYKASKKRVTHNAAALAEHIRATEEMRRMKTLVGRGSKSFARLAKAEAESRRRVLASLKKG</sequence>
<evidence type="ECO:0000313" key="3">
    <source>
        <dbReference type="Proteomes" id="UP000076871"/>
    </source>
</evidence>
<gene>
    <name evidence="2" type="ORF">LAESUDRAFT_719851</name>
</gene>
<dbReference type="InParanoid" id="A0A165HM06"/>
<dbReference type="AlphaFoldDB" id="A0A165HM06"/>
<organism evidence="2 3">
    <name type="scientific">Laetiporus sulphureus 93-53</name>
    <dbReference type="NCBI Taxonomy" id="1314785"/>
    <lineage>
        <taxon>Eukaryota</taxon>
        <taxon>Fungi</taxon>
        <taxon>Dikarya</taxon>
        <taxon>Basidiomycota</taxon>
        <taxon>Agaricomycotina</taxon>
        <taxon>Agaricomycetes</taxon>
        <taxon>Polyporales</taxon>
        <taxon>Laetiporus</taxon>
    </lineage>
</organism>
<dbReference type="EMBL" id="KV427606">
    <property type="protein sequence ID" value="KZT11909.1"/>
    <property type="molecule type" value="Genomic_DNA"/>
</dbReference>
<feature type="compositionally biased region" description="Low complexity" evidence="1">
    <location>
        <begin position="119"/>
        <end position="133"/>
    </location>
</feature>
<reference evidence="2 3" key="1">
    <citation type="journal article" date="2016" name="Mol. Biol. Evol.">
        <title>Comparative Genomics of Early-Diverging Mushroom-Forming Fungi Provides Insights into the Origins of Lignocellulose Decay Capabilities.</title>
        <authorList>
            <person name="Nagy L.G."/>
            <person name="Riley R."/>
            <person name="Tritt A."/>
            <person name="Adam C."/>
            <person name="Daum C."/>
            <person name="Floudas D."/>
            <person name="Sun H."/>
            <person name="Yadav J.S."/>
            <person name="Pangilinan J."/>
            <person name="Larsson K.H."/>
            <person name="Matsuura K."/>
            <person name="Barry K."/>
            <person name="Labutti K."/>
            <person name="Kuo R."/>
            <person name="Ohm R.A."/>
            <person name="Bhattacharya S.S."/>
            <person name="Shirouzu T."/>
            <person name="Yoshinaga Y."/>
            <person name="Martin F.M."/>
            <person name="Grigoriev I.V."/>
            <person name="Hibbett D.S."/>
        </authorList>
    </citation>
    <scope>NUCLEOTIDE SEQUENCE [LARGE SCALE GENOMIC DNA]</scope>
    <source>
        <strain evidence="2 3">93-53</strain>
    </source>
</reference>
<dbReference type="GeneID" id="63824731"/>